<dbReference type="PANTHER" id="PTHR30250:SF11">
    <property type="entry name" value="O-ANTIGEN TRANSPORTER-RELATED"/>
    <property type="match status" value="1"/>
</dbReference>
<feature type="transmembrane region" description="Helical" evidence="6">
    <location>
        <begin position="296"/>
        <end position="319"/>
    </location>
</feature>
<name>A0AAW9SK83_9BACT</name>
<reference evidence="7 8" key="1">
    <citation type="submission" date="2024-04" db="EMBL/GenBank/DDBJ databases">
        <title>Novel genus in family Flammeovirgaceae.</title>
        <authorList>
            <person name="Nguyen T.H."/>
            <person name="Vuong T.Q."/>
            <person name="Le H."/>
            <person name="Kim S.-G."/>
        </authorList>
    </citation>
    <scope>NUCLEOTIDE SEQUENCE [LARGE SCALE GENOMIC DNA]</scope>
    <source>
        <strain evidence="7 8">JCM 23209</strain>
    </source>
</reference>
<evidence type="ECO:0000313" key="7">
    <source>
        <dbReference type="EMBL" id="MEN7551136.1"/>
    </source>
</evidence>
<keyword evidence="2" id="KW-1003">Cell membrane</keyword>
<dbReference type="AlphaFoldDB" id="A0AAW9SK83"/>
<feature type="transmembrane region" description="Helical" evidence="6">
    <location>
        <begin position="167"/>
        <end position="196"/>
    </location>
</feature>
<evidence type="ECO:0000256" key="1">
    <source>
        <dbReference type="ARBA" id="ARBA00004651"/>
    </source>
</evidence>
<keyword evidence="5 6" id="KW-0472">Membrane</keyword>
<comment type="caution">
    <text evidence="7">The sequence shown here is derived from an EMBL/GenBank/DDBJ whole genome shotgun (WGS) entry which is preliminary data.</text>
</comment>
<feature type="transmembrane region" description="Helical" evidence="6">
    <location>
        <begin position="257"/>
        <end position="276"/>
    </location>
</feature>
<feature type="transmembrane region" description="Helical" evidence="6">
    <location>
        <begin position="217"/>
        <end position="237"/>
    </location>
</feature>
<evidence type="ECO:0000313" key="8">
    <source>
        <dbReference type="Proteomes" id="UP001403385"/>
    </source>
</evidence>
<evidence type="ECO:0000256" key="4">
    <source>
        <dbReference type="ARBA" id="ARBA00022989"/>
    </source>
</evidence>
<gene>
    <name evidence="7" type="ORF">AAG747_24655</name>
</gene>
<keyword evidence="8" id="KW-1185">Reference proteome</keyword>
<dbReference type="InterPro" id="IPR050833">
    <property type="entry name" value="Poly_Biosynth_Transport"/>
</dbReference>
<keyword evidence="3 6" id="KW-0812">Transmembrane</keyword>
<dbReference type="RefSeq" id="WP_346823918.1">
    <property type="nucleotide sequence ID" value="NZ_JBDKWZ010000020.1"/>
</dbReference>
<feature type="transmembrane region" description="Helical" evidence="6">
    <location>
        <begin position="51"/>
        <end position="69"/>
    </location>
</feature>
<evidence type="ECO:0000256" key="6">
    <source>
        <dbReference type="SAM" id="Phobius"/>
    </source>
</evidence>
<dbReference type="EMBL" id="JBDKWZ010000020">
    <property type="protein sequence ID" value="MEN7551136.1"/>
    <property type="molecule type" value="Genomic_DNA"/>
</dbReference>
<keyword evidence="4 6" id="KW-1133">Transmembrane helix</keyword>
<evidence type="ECO:0000256" key="2">
    <source>
        <dbReference type="ARBA" id="ARBA00022475"/>
    </source>
</evidence>
<sequence length="417" mass="47261">MITLIKNKIQGNIGELVYLLGQYSTPIVSFLINTLVMRYIAPETLGIHQSIMLWTSYLSFLQLGVFNGLNRNLAYYKGANEEEKLRKASSTGFVFSFCVSVVSIIIVILIYNTSSDDQYSEISFLAYVLLGLTVFTQPIITFFDTLYRTGQDFKKLGGFISTNNAIYLANSLLMFFFGYVGFVIQSAIKLAIALILRTHKKIFFLRVKFSKNSFKEQITTGFPILLNSYLSSTFFIFDQFYITHNFDKIELGYYNLARLVLFIIPVIPNSLTTIFYPKASTLYGKSGKNKQVLKPFFVKSLLINLLIVFPLIGLVYITIEPVVNLFLPKYVSGIEYAKASVLGGLGYIFVGPSVILGVLKSNKINFVLLAGLSTSTYGLYFINILEFGSIINLIYYKNLLFIGYSIFMICYVYYKIK</sequence>
<feature type="transmembrane region" description="Helical" evidence="6">
    <location>
        <begin position="366"/>
        <end position="382"/>
    </location>
</feature>
<dbReference type="GO" id="GO:0005886">
    <property type="term" value="C:plasma membrane"/>
    <property type="evidence" value="ECO:0007669"/>
    <property type="project" value="UniProtKB-SubCell"/>
</dbReference>
<evidence type="ECO:0000256" key="5">
    <source>
        <dbReference type="ARBA" id="ARBA00023136"/>
    </source>
</evidence>
<organism evidence="7 8">
    <name type="scientific">Rapidithrix thailandica</name>
    <dbReference type="NCBI Taxonomy" id="413964"/>
    <lineage>
        <taxon>Bacteria</taxon>
        <taxon>Pseudomonadati</taxon>
        <taxon>Bacteroidota</taxon>
        <taxon>Cytophagia</taxon>
        <taxon>Cytophagales</taxon>
        <taxon>Flammeovirgaceae</taxon>
        <taxon>Rapidithrix</taxon>
    </lineage>
</organism>
<feature type="transmembrane region" description="Helical" evidence="6">
    <location>
        <begin position="124"/>
        <end position="147"/>
    </location>
</feature>
<dbReference type="Proteomes" id="UP001403385">
    <property type="component" value="Unassembled WGS sequence"/>
</dbReference>
<dbReference type="PANTHER" id="PTHR30250">
    <property type="entry name" value="PST FAMILY PREDICTED COLANIC ACID TRANSPORTER"/>
    <property type="match status" value="1"/>
</dbReference>
<protein>
    <submittedName>
        <fullName evidence="7">Oligosaccharide flippase family protein</fullName>
    </submittedName>
</protein>
<evidence type="ECO:0000256" key="3">
    <source>
        <dbReference type="ARBA" id="ARBA00022692"/>
    </source>
</evidence>
<feature type="transmembrane region" description="Helical" evidence="6">
    <location>
        <begin position="20"/>
        <end position="39"/>
    </location>
</feature>
<proteinExistence type="predicted"/>
<feature type="transmembrane region" description="Helical" evidence="6">
    <location>
        <begin position="89"/>
        <end position="112"/>
    </location>
</feature>
<comment type="subcellular location">
    <subcellularLocation>
        <location evidence="1">Cell membrane</location>
        <topology evidence="1">Multi-pass membrane protein</topology>
    </subcellularLocation>
</comment>
<feature type="transmembrane region" description="Helical" evidence="6">
    <location>
        <begin position="339"/>
        <end position="359"/>
    </location>
</feature>
<feature type="transmembrane region" description="Helical" evidence="6">
    <location>
        <begin position="394"/>
        <end position="414"/>
    </location>
</feature>
<accession>A0AAW9SK83</accession>
<dbReference type="Pfam" id="PF13440">
    <property type="entry name" value="Polysacc_synt_3"/>
    <property type="match status" value="1"/>
</dbReference>